<evidence type="ECO:0000313" key="2">
    <source>
        <dbReference type="EMBL" id="CAB3267875.1"/>
    </source>
</evidence>
<proteinExistence type="evidence at transcript level"/>
<feature type="compositionally biased region" description="Basic and acidic residues" evidence="1">
    <location>
        <begin position="783"/>
        <end position="800"/>
    </location>
</feature>
<dbReference type="AlphaFoldDB" id="A0A6F9DYD1"/>
<feature type="compositionally biased region" description="Low complexity" evidence="1">
    <location>
        <begin position="333"/>
        <end position="349"/>
    </location>
</feature>
<sequence length="821" mass="92883">MIEEDDELLALRSAALASINKPRKPQKEAEDLDALRQAALKSRKLSEDDEDNIFHKLQPPKSSNLINLTPDPNAALPPSPKPKDKFNRCSSESSDESDSESVSSQSSRRSSVSSSIADSESGDSSQDEESSNQSENEDPEKHETKIPEVPVTSKPEDDDILNAIDQFLGGDFDVGEKKSDEPKKEPKEPKSKPKVKKKLKKKEKNKEKGRSNINADDSKENKVPLETDKKTEENPHVKTKAEDIEPTRKEKTSSTDKNHRSQKMEKSKDFVEKESRKKGIEDNDSVHSSDLSFLSDSSDDGQDHSGSRKTSQPSVKLMSDSTDHQYKSDFKGKSNGSGSKIISLKSSSRQRSKFDTKTPDLRTKLKGRGLPRNHEEQKKNDSLVPSVAEKEDGITKKSSKIYVKPSLVGKAQSNEKKDILKRQSEDNIVITRKVTNERYVEKSVKIAPGVQNPEEKKSLLKPILKQNSEEKKKKNSKRSVIQFSPYTPDKEKREKIASLMKNAPKLNKAAQKNQSDDEKSLSDMSEQNFDAFEIADDFDTEVSETSKEPEPLKRRRKSSQSNVLPSDTRVFITAGSPVSDKTSLSSSSGELSDSPPSSPSAASSGEEEQEKPHPKPKRPIRDRLGVQVKSFSEKKERSVPERRLDARTKLTRRRSKEEVRRKRRTKDPVKEDLRGASISEDEANDFFRSVDKPKFPSSVISTVTVKKSPYSNHDFSVTNDETVHRKKRRRVGLVVNEKKARITIEKPNSRTIRERLGGSNVKKVSHTSPDRKRKRLSPSKQTAPDREKELDARMKRIREQNEAIIRRRQEIEMEEKRFRLT</sequence>
<reference evidence="2" key="1">
    <citation type="submission" date="2020-04" db="EMBL/GenBank/DDBJ databases">
        <authorList>
            <person name="Neveu A P."/>
        </authorList>
    </citation>
    <scope>NUCLEOTIDE SEQUENCE</scope>
    <source>
        <tissue evidence="2">Whole embryo</tissue>
    </source>
</reference>
<protein>
    <submittedName>
        <fullName evidence="2">Zinc finger CCCH domain-containing protein 13</fullName>
    </submittedName>
</protein>
<feature type="compositionally biased region" description="Low complexity" evidence="1">
    <location>
        <begin position="576"/>
        <end position="604"/>
    </location>
</feature>
<feature type="region of interest" description="Disordered" evidence="1">
    <location>
        <begin position="447"/>
        <end position="681"/>
    </location>
</feature>
<feature type="compositionally biased region" description="Basic and acidic residues" evidence="1">
    <location>
        <begin position="745"/>
        <end position="756"/>
    </location>
</feature>
<gene>
    <name evidence="2" type="primary">Zc3h13</name>
</gene>
<feature type="region of interest" description="Disordered" evidence="1">
    <location>
        <begin position="745"/>
        <end position="800"/>
    </location>
</feature>
<feature type="compositionally biased region" description="Basic and acidic residues" evidence="1">
    <location>
        <begin position="321"/>
        <end position="332"/>
    </location>
</feature>
<feature type="compositionally biased region" description="Acidic residues" evidence="1">
    <location>
        <begin position="125"/>
        <end position="138"/>
    </location>
</feature>
<feature type="compositionally biased region" description="Low complexity" evidence="1">
    <location>
        <begin position="100"/>
        <end position="124"/>
    </location>
</feature>
<accession>A0A6F9DYD1</accession>
<name>A0A6F9DYD1_9ASCI</name>
<feature type="compositionally biased region" description="Basic and acidic residues" evidence="1">
    <location>
        <begin position="631"/>
        <end position="648"/>
    </location>
</feature>
<feature type="compositionally biased region" description="Basic and acidic residues" evidence="1">
    <location>
        <begin position="655"/>
        <end position="674"/>
    </location>
</feature>
<evidence type="ECO:0000256" key="1">
    <source>
        <dbReference type="SAM" id="MobiDB-lite"/>
    </source>
</evidence>
<feature type="compositionally biased region" description="Basic and acidic residues" evidence="1">
    <location>
        <begin position="352"/>
        <end position="363"/>
    </location>
</feature>
<feature type="compositionally biased region" description="Basic and acidic residues" evidence="1">
    <location>
        <begin position="174"/>
        <end position="191"/>
    </location>
</feature>
<organism evidence="2">
    <name type="scientific">Phallusia mammillata</name>
    <dbReference type="NCBI Taxonomy" id="59560"/>
    <lineage>
        <taxon>Eukaryota</taxon>
        <taxon>Metazoa</taxon>
        <taxon>Chordata</taxon>
        <taxon>Tunicata</taxon>
        <taxon>Ascidiacea</taxon>
        <taxon>Phlebobranchia</taxon>
        <taxon>Ascidiidae</taxon>
        <taxon>Phallusia</taxon>
    </lineage>
</organism>
<feature type="compositionally biased region" description="Basic and acidic residues" evidence="1">
    <location>
        <begin position="204"/>
        <end position="287"/>
    </location>
</feature>
<feature type="region of interest" description="Disordered" evidence="1">
    <location>
        <begin position="42"/>
        <end position="400"/>
    </location>
</feature>
<feature type="compositionally biased region" description="Acidic residues" evidence="1">
    <location>
        <begin position="533"/>
        <end position="542"/>
    </location>
</feature>
<feature type="compositionally biased region" description="Basic and acidic residues" evidence="1">
    <location>
        <begin position="372"/>
        <end position="381"/>
    </location>
</feature>
<feature type="compositionally biased region" description="Basic residues" evidence="1">
    <location>
        <begin position="192"/>
        <end position="203"/>
    </location>
</feature>
<dbReference type="EMBL" id="LR792013">
    <property type="protein sequence ID" value="CAB3267875.1"/>
    <property type="molecule type" value="mRNA"/>
</dbReference>